<feature type="compositionally biased region" description="Polar residues" evidence="1">
    <location>
        <begin position="148"/>
        <end position="157"/>
    </location>
</feature>
<keyword evidence="3" id="KW-1185">Reference proteome</keyword>
<sequence>MGSVCCGLCECDELEDYANPNNSIYRNCICIRCFLQNLLYMRTSLFARGEEHARLANPSQWTSSFGSSLSLDNSLSDVYRSPPRPMPYDTDSRYLRLQRDEPTLRPEKGSSHSQEESEPLRSDGDTCVDPLYDGHKPDNFMGEKEAENPQTNSSWFN</sequence>
<reference evidence="2 3" key="1">
    <citation type="journal article" date="2016" name="Sci. Rep.">
        <title>The genome sequence of the outbreeding globe artichoke constructed de novo incorporating a phase-aware low-pass sequencing strategy of F1 progeny.</title>
        <authorList>
            <person name="Scaglione D."/>
            <person name="Reyes-Chin-Wo S."/>
            <person name="Acquadro A."/>
            <person name="Froenicke L."/>
            <person name="Portis E."/>
            <person name="Beitel C."/>
            <person name="Tirone M."/>
            <person name="Mauro R."/>
            <person name="Lo Monaco A."/>
            <person name="Mauromicale G."/>
            <person name="Faccioli P."/>
            <person name="Cattivelli L."/>
            <person name="Rieseberg L."/>
            <person name="Michelmore R."/>
            <person name="Lanteri S."/>
        </authorList>
    </citation>
    <scope>NUCLEOTIDE SEQUENCE [LARGE SCALE GENOMIC DNA]</scope>
    <source>
        <strain evidence="2">2C</strain>
    </source>
</reference>
<dbReference type="Proteomes" id="UP000243975">
    <property type="component" value="Unassembled WGS sequence"/>
</dbReference>
<organism evidence="2 3">
    <name type="scientific">Cynara cardunculus var. scolymus</name>
    <name type="common">Globe artichoke</name>
    <name type="synonym">Cynara scolymus</name>
    <dbReference type="NCBI Taxonomy" id="59895"/>
    <lineage>
        <taxon>Eukaryota</taxon>
        <taxon>Viridiplantae</taxon>
        <taxon>Streptophyta</taxon>
        <taxon>Embryophyta</taxon>
        <taxon>Tracheophyta</taxon>
        <taxon>Spermatophyta</taxon>
        <taxon>Magnoliopsida</taxon>
        <taxon>eudicotyledons</taxon>
        <taxon>Gunneridae</taxon>
        <taxon>Pentapetalae</taxon>
        <taxon>asterids</taxon>
        <taxon>campanulids</taxon>
        <taxon>Asterales</taxon>
        <taxon>Asteraceae</taxon>
        <taxon>Carduoideae</taxon>
        <taxon>Cardueae</taxon>
        <taxon>Carduinae</taxon>
        <taxon>Cynara</taxon>
    </lineage>
</organism>
<feature type="compositionally biased region" description="Basic and acidic residues" evidence="1">
    <location>
        <begin position="132"/>
        <end position="147"/>
    </location>
</feature>
<name>A0A103XL30_CYNCS</name>
<dbReference type="AlphaFoldDB" id="A0A103XL30"/>
<dbReference type="EMBL" id="LEKV01004811">
    <property type="protein sequence ID" value="KVH92640.1"/>
    <property type="molecule type" value="Genomic_DNA"/>
</dbReference>
<feature type="non-terminal residue" evidence="2">
    <location>
        <position position="157"/>
    </location>
</feature>
<evidence type="ECO:0000313" key="2">
    <source>
        <dbReference type="EMBL" id="KVH92640.1"/>
    </source>
</evidence>
<feature type="region of interest" description="Disordered" evidence="1">
    <location>
        <begin position="76"/>
        <end position="157"/>
    </location>
</feature>
<dbReference type="STRING" id="59895.A0A103XL30"/>
<dbReference type="OMA" id="NCICIRC"/>
<evidence type="ECO:0000313" key="3">
    <source>
        <dbReference type="Proteomes" id="UP000243975"/>
    </source>
</evidence>
<gene>
    <name evidence="2" type="ORF">Ccrd_005336</name>
</gene>
<dbReference type="Gramene" id="KVH92640">
    <property type="protein sequence ID" value="KVH92640"/>
    <property type="gene ID" value="Ccrd_005336"/>
</dbReference>
<accession>A0A103XL30</accession>
<proteinExistence type="predicted"/>
<comment type="caution">
    <text evidence="2">The sequence shown here is derived from an EMBL/GenBank/DDBJ whole genome shotgun (WGS) entry which is preliminary data.</text>
</comment>
<protein>
    <submittedName>
        <fullName evidence="2">Uncharacterized protein</fullName>
    </submittedName>
</protein>
<feature type="compositionally biased region" description="Basic and acidic residues" evidence="1">
    <location>
        <begin position="90"/>
        <end position="124"/>
    </location>
</feature>
<evidence type="ECO:0000256" key="1">
    <source>
        <dbReference type="SAM" id="MobiDB-lite"/>
    </source>
</evidence>